<organism evidence="9 10">
    <name type="scientific">Wandonia haliotis</name>
    <dbReference type="NCBI Taxonomy" id="574963"/>
    <lineage>
        <taxon>Bacteria</taxon>
        <taxon>Pseudomonadati</taxon>
        <taxon>Bacteroidota</taxon>
        <taxon>Flavobacteriia</taxon>
        <taxon>Flavobacteriales</taxon>
        <taxon>Crocinitomicaceae</taxon>
        <taxon>Wandonia</taxon>
    </lineage>
</organism>
<evidence type="ECO:0000259" key="8">
    <source>
        <dbReference type="Pfam" id="PF01435"/>
    </source>
</evidence>
<proteinExistence type="inferred from homology"/>
<protein>
    <submittedName>
        <fullName evidence="9">M48 family metallopeptidase</fullName>
    </submittedName>
</protein>
<comment type="caution">
    <text evidence="9">The sequence shown here is derived from an EMBL/GenBank/DDBJ whole genome shotgun (WGS) entry which is preliminary data.</text>
</comment>
<dbReference type="InterPro" id="IPR001915">
    <property type="entry name" value="Peptidase_M48"/>
</dbReference>
<evidence type="ECO:0000256" key="1">
    <source>
        <dbReference type="ARBA" id="ARBA00022670"/>
    </source>
</evidence>
<dbReference type="Proteomes" id="UP001501126">
    <property type="component" value="Unassembled WGS sequence"/>
</dbReference>
<evidence type="ECO:0000256" key="3">
    <source>
        <dbReference type="ARBA" id="ARBA00022801"/>
    </source>
</evidence>
<evidence type="ECO:0000313" key="9">
    <source>
        <dbReference type="EMBL" id="GAA0873713.1"/>
    </source>
</evidence>
<name>A0ABP3XZH9_9FLAO</name>
<reference evidence="10" key="1">
    <citation type="journal article" date="2019" name="Int. J. Syst. Evol. Microbiol.">
        <title>The Global Catalogue of Microorganisms (GCM) 10K type strain sequencing project: providing services to taxonomists for standard genome sequencing and annotation.</title>
        <authorList>
            <consortium name="The Broad Institute Genomics Platform"/>
            <consortium name="The Broad Institute Genome Sequencing Center for Infectious Disease"/>
            <person name="Wu L."/>
            <person name="Ma J."/>
        </authorList>
    </citation>
    <scope>NUCLEOTIDE SEQUENCE [LARGE SCALE GENOMIC DNA]</scope>
    <source>
        <strain evidence="10">JCM 16083</strain>
    </source>
</reference>
<keyword evidence="3 6" id="KW-0378">Hydrolase</keyword>
<keyword evidence="4 6" id="KW-0862">Zinc</keyword>
<dbReference type="Gene3D" id="3.30.2010.10">
    <property type="entry name" value="Metalloproteases ('zincins'), catalytic domain"/>
    <property type="match status" value="1"/>
</dbReference>
<dbReference type="PROSITE" id="PS51257">
    <property type="entry name" value="PROKAR_LIPOPROTEIN"/>
    <property type="match status" value="1"/>
</dbReference>
<dbReference type="PANTHER" id="PTHR22726">
    <property type="entry name" value="METALLOENDOPEPTIDASE OMA1"/>
    <property type="match status" value="1"/>
</dbReference>
<dbReference type="InterPro" id="IPR051156">
    <property type="entry name" value="Mito/Outer_Membr_Metalloprot"/>
</dbReference>
<keyword evidence="5 6" id="KW-0482">Metalloprotease</keyword>
<dbReference type="RefSeq" id="WP_343784017.1">
    <property type="nucleotide sequence ID" value="NZ_BAAAFH010000003.1"/>
</dbReference>
<comment type="similarity">
    <text evidence="6">Belongs to the peptidase M48 family.</text>
</comment>
<accession>A0ABP3XZH9</accession>
<evidence type="ECO:0000256" key="5">
    <source>
        <dbReference type="ARBA" id="ARBA00023049"/>
    </source>
</evidence>
<dbReference type="CDD" id="cd07333">
    <property type="entry name" value="M48C_bepA_like"/>
    <property type="match status" value="1"/>
</dbReference>
<keyword evidence="7" id="KW-0732">Signal</keyword>
<evidence type="ECO:0000256" key="7">
    <source>
        <dbReference type="SAM" id="SignalP"/>
    </source>
</evidence>
<feature type="chain" id="PRO_5046184284" evidence="7">
    <location>
        <begin position="23"/>
        <end position="265"/>
    </location>
</feature>
<keyword evidence="10" id="KW-1185">Reference proteome</keyword>
<comment type="cofactor">
    <cofactor evidence="6">
        <name>Zn(2+)</name>
        <dbReference type="ChEBI" id="CHEBI:29105"/>
    </cofactor>
    <text evidence="6">Binds 1 zinc ion per subunit.</text>
</comment>
<evidence type="ECO:0000256" key="2">
    <source>
        <dbReference type="ARBA" id="ARBA00022723"/>
    </source>
</evidence>
<sequence>MKHLLVLLLATPLFLASCGSSGKLSGKNINLFTIDQDKELGAQVDSEIRSNPQEYPILNEIQYKEVYDYVYSIRNTILNSGTVEHKDDFEWNIKIIHDDSTLNAFCTPGGYIYVYTGILKFLDSEDQFAGVLAHEIAHADLRHSTRQMTQMYGVQVLLNVLAGDREMLKQITGGLIGLKFSRSHETEADYNSVKYLCPTSYNAAGGGGFFQKITEMGGSQTPEFLSTHPSPDNRIEQFNTNKETMGCSGRESYQSRYKQVVAKLP</sequence>
<keyword evidence="1 6" id="KW-0645">Protease</keyword>
<dbReference type="PANTHER" id="PTHR22726:SF1">
    <property type="entry name" value="METALLOENDOPEPTIDASE OMA1, MITOCHONDRIAL"/>
    <property type="match status" value="1"/>
</dbReference>
<evidence type="ECO:0000256" key="4">
    <source>
        <dbReference type="ARBA" id="ARBA00022833"/>
    </source>
</evidence>
<evidence type="ECO:0000313" key="10">
    <source>
        <dbReference type="Proteomes" id="UP001501126"/>
    </source>
</evidence>
<dbReference type="EMBL" id="BAAAFH010000003">
    <property type="protein sequence ID" value="GAA0873713.1"/>
    <property type="molecule type" value="Genomic_DNA"/>
</dbReference>
<keyword evidence="2" id="KW-0479">Metal-binding</keyword>
<feature type="signal peptide" evidence="7">
    <location>
        <begin position="1"/>
        <end position="22"/>
    </location>
</feature>
<dbReference type="Pfam" id="PF01435">
    <property type="entry name" value="Peptidase_M48"/>
    <property type="match status" value="1"/>
</dbReference>
<evidence type="ECO:0000256" key="6">
    <source>
        <dbReference type="RuleBase" id="RU003983"/>
    </source>
</evidence>
<gene>
    <name evidence="9" type="ORF">GCM10009118_01210</name>
</gene>
<feature type="domain" description="Peptidase M48" evidence="8">
    <location>
        <begin position="83"/>
        <end position="238"/>
    </location>
</feature>